<keyword evidence="11" id="KW-1185">Reference proteome</keyword>
<comment type="similarity">
    <text evidence="7">Belongs to the binding-protein-dependent transport system permease family.</text>
</comment>
<evidence type="ECO:0000256" key="4">
    <source>
        <dbReference type="ARBA" id="ARBA00022692"/>
    </source>
</evidence>
<evidence type="ECO:0000259" key="9">
    <source>
        <dbReference type="PROSITE" id="PS50928"/>
    </source>
</evidence>
<keyword evidence="4 7" id="KW-0812">Transmembrane</keyword>
<feature type="transmembrane region" description="Helical" evidence="7">
    <location>
        <begin position="36"/>
        <end position="59"/>
    </location>
</feature>
<dbReference type="EMBL" id="JAGSOV010000022">
    <property type="protein sequence ID" value="MCO1655425.1"/>
    <property type="molecule type" value="Genomic_DNA"/>
</dbReference>
<dbReference type="Proteomes" id="UP001165283">
    <property type="component" value="Unassembled WGS sequence"/>
</dbReference>
<feature type="domain" description="ABC transmembrane type-1" evidence="9">
    <location>
        <begin position="99"/>
        <end position="288"/>
    </location>
</feature>
<keyword evidence="3" id="KW-1003">Cell membrane</keyword>
<gene>
    <name evidence="10" type="ORF">KDL28_10210</name>
</gene>
<dbReference type="Pfam" id="PF00528">
    <property type="entry name" value="BPD_transp_1"/>
    <property type="match status" value="1"/>
</dbReference>
<comment type="subcellular location">
    <subcellularLocation>
        <location evidence="1 7">Cell membrane</location>
        <topology evidence="1 7">Multi-pass membrane protein</topology>
    </subcellularLocation>
</comment>
<dbReference type="InterPro" id="IPR025966">
    <property type="entry name" value="OppC_N"/>
</dbReference>
<dbReference type="CDD" id="cd06261">
    <property type="entry name" value="TM_PBP2"/>
    <property type="match status" value="1"/>
</dbReference>
<dbReference type="PANTHER" id="PTHR43386">
    <property type="entry name" value="OLIGOPEPTIDE TRANSPORT SYSTEM PERMEASE PROTEIN APPC"/>
    <property type="match status" value="1"/>
</dbReference>
<evidence type="ECO:0000256" key="3">
    <source>
        <dbReference type="ARBA" id="ARBA00022475"/>
    </source>
</evidence>
<evidence type="ECO:0000313" key="10">
    <source>
        <dbReference type="EMBL" id="MCO1655425.1"/>
    </source>
</evidence>
<evidence type="ECO:0000313" key="11">
    <source>
        <dbReference type="Proteomes" id="UP001165283"/>
    </source>
</evidence>
<protein>
    <submittedName>
        <fullName evidence="10">ABC transporter permease</fullName>
    </submittedName>
</protein>
<feature type="transmembrane region" description="Helical" evidence="7">
    <location>
        <begin position="101"/>
        <end position="127"/>
    </location>
</feature>
<dbReference type="RefSeq" id="WP_252437232.1">
    <property type="nucleotide sequence ID" value="NZ_JAGSOV010000022.1"/>
</dbReference>
<organism evidence="10 11">
    <name type="scientific">Pseudonocardia humida</name>
    <dbReference type="NCBI Taxonomy" id="2800819"/>
    <lineage>
        <taxon>Bacteria</taxon>
        <taxon>Bacillati</taxon>
        <taxon>Actinomycetota</taxon>
        <taxon>Actinomycetes</taxon>
        <taxon>Pseudonocardiales</taxon>
        <taxon>Pseudonocardiaceae</taxon>
        <taxon>Pseudonocardia</taxon>
    </lineage>
</organism>
<keyword evidence="2 7" id="KW-0813">Transport</keyword>
<reference evidence="10" key="1">
    <citation type="submission" date="2021-04" db="EMBL/GenBank/DDBJ databases">
        <title>Pseudonocardia sp. nov., isolated from sandy soil of mangrove forest.</title>
        <authorList>
            <person name="Zan Z."/>
            <person name="Huang R."/>
            <person name="Liu W."/>
        </authorList>
    </citation>
    <scope>NUCLEOTIDE SEQUENCE</scope>
    <source>
        <strain evidence="10">S2-4</strain>
    </source>
</reference>
<keyword evidence="5 7" id="KW-1133">Transmembrane helix</keyword>
<proteinExistence type="inferred from homology"/>
<dbReference type="Gene3D" id="1.10.3720.10">
    <property type="entry name" value="MetI-like"/>
    <property type="match status" value="1"/>
</dbReference>
<comment type="caution">
    <text evidence="10">The sequence shown here is derived from an EMBL/GenBank/DDBJ whole genome shotgun (WGS) entry which is preliminary data.</text>
</comment>
<dbReference type="PANTHER" id="PTHR43386:SF25">
    <property type="entry name" value="PEPTIDE ABC TRANSPORTER PERMEASE PROTEIN"/>
    <property type="match status" value="1"/>
</dbReference>
<evidence type="ECO:0000256" key="7">
    <source>
        <dbReference type="RuleBase" id="RU363032"/>
    </source>
</evidence>
<evidence type="ECO:0000256" key="8">
    <source>
        <dbReference type="SAM" id="MobiDB-lite"/>
    </source>
</evidence>
<feature type="region of interest" description="Disordered" evidence="8">
    <location>
        <begin position="1"/>
        <end position="20"/>
    </location>
</feature>
<evidence type="ECO:0000256" key="6">
    <source>
        <dbReference type="ARBA" id="ARBA00023136"/>
    </source>
</evidence>
<name>A0ABT0ZXF3_9PSEU</name>
<dbReference type="InterPro" id="IPR050366">
    <property type="entry name" value="BP-dependent_transpt_permease"/>
</dbReference>
<evidence type="ECO:0000256" key="2">
    <source>
        <dbReference type="ARBA" id="ARBA00022448"/>
    </source>
</evidence>
<dbReference type="PROSITE" id="PS50928">
    <property type="entry name" value="ABC_TM1"/>
    <property type="match status" value="1"/>
</dbReference>
<dbReference type="InterPro" id="IPR000515">
    <property type="entry name" value="MetI-like"/>
</dbReference>
<evidence type="ECO:0000256" key="5">
    <source>
        <dbReference type="ARBA" id="ARBA00022989"/>
    </source>
</evidence>
<feature type="transmembrane region" description="Helical" evidence="7">
    <location>
        <begin position="220"/>
        <end position="245"/>
    </location>
</feature>
<feature type="transmembrane region" description="Helical" evidence="7">
    <location>
        <begin position="266"/>
        <end position="287"/>
    </location>
</feature>
<dbReference type="Pfam" id="PF12911">
    <property type="entry name" value="OppC_N"/>
    <property type="match status" value="1"/>
</dbReference>
<feature type="transmembrane region" description="Helical" evidence="7">
    <location>
        <begin position="148"/>
        <end position="174"/>
    </location>
</feature>
<dbReference type="InterPro" id="IPR035906">
    <property type="entry name" value="MetI-like_sf"/>
</dbReference>
<sequence>MTAQSAAPVSPDEQEALDTPELSAGARFRRRFRRQYPALLALGWLVLVVLTALCAPLLATHPPLEQNLAGVLQRPGQGGHLLGTDDLGRDVYTRALYAGRISLVAAAQAVAVAVALGVVPGLVAGYAGRRVDAVIMRITDGVMSFPPLILAIAFVGVLGPSLTNAMFVIGVIFAPRFVRLVRGSVLSVRQETFIEASRSIGTPTHRVIRRHVVPNVLSPLIVQISLAAAMAMLAEASLSFLGLGVQPPDASWGSMIERGFRYTAAAPWLTVFPGLLIALTVLAFNVLGDGLRDSLGREERRAA</sequence>
<evidence type="ECO:0000256" key="1">
    <source>
        <dbReference type="ARBA" id="ARBA00004651"/>
    </source>
</evidence>
<accession>A0ABT0ZXF3</accession>
<dbReference type="SUPFAM" id="SSF161098">
    <property type="entry name" value="MetI-like"/>
    <property type="match status" value="1"/>
</dbReference>
<keyword evidence="6 7" id="KW-0472">Membrane</keyword>